<evidence type="ECO:0000256" key="5">
    <source>
        <dbReference type="ARBA" id="ARBA00023065"/>
    </source>
</evidence>
<dbReference type="InterPro" id="IPR051163">
    <property type="entry name" value="Sodium:Solute_Symporter_SSF"/>
</dbReference>
<evidence type="ECO:0000256" key="4">
    <source>
        <dbReference type="ARBA" id="ARBA00023053"/>
    </source>
</evidence>
<dbReference type="GO" id="GO:0015293">
    <property type="term" value="F:symporter activity"/>
    <property type="evidence" value="ECO:0007669"/>
    <property type="project" value="TreeGrafter"/>
</dbReference>
<dbReference type="PANTHER" id="PTHR42985:SF2">
    <property type="entry name" value="SODIUM-DEPENDENT MULTIVITAMIN TRANSPORTER"/>
    <property type="match status" value="1"/>
</dbReference>
<protein>
    <submittedName>
        <fullName evidence="8">Uncharacterized protein</fullName>
    </submittedName>
</protein>
<comment type="subcellular location">
    <subcellularLocation>
        <location evidence="1">Cell membrane</location>
        <topology evidence="1">Multi-pass membrane protein</topology>
    </subcellularLocation>
</comment>
<gene>
    <name evidence="8" type="ORF">DEA37_0000911</name>
</gene>
<dbReference type="Gene3D" id="1.20.1730.10">
    <property type="entry name" value="Sodium/glucose cotransporter"/>
    <property type="match status" value="1"/>
</dbReference>
<dbReference type="InterPro" id="IPR038377">
    <property type="entry name" value="Na/Glc_symporter_sf"/>
</dbReference>
<proteinExistence type="predicted"/>
<keyword evidence="5" id="KW-0406">Ion transport</keyword>
<keyword evidence="9" id="KW-1185">Reference proteome</keyword>
<name>A0A5J4N376_9TREM</name>
<evidence type="ECO:0000256" key="3">
    <source>
        <dbReference type="ARBA" id="ARBA00022475"/>
    </source>
</evidence>
<evidence type="ECO:0000256" key="1">
    <source>
        <dbReference type="ARBA" id="ARBA00004651"/>
    </source>
</evidence>
<feature type="transmembrane region" description="Helical" evidence="7">
    <location>
        <begin position="25"/>
        <end position="48"/>
    </location>
</feature>
<dbReference type="AlphaFoldDB" id="A0A5J4N376"/>
<evidence type="ECO:0000313" key="8">
    <source>
        <dbReference type="EMBL" id="KAA3669917.1"/>
    </source>
</evidence>
<keyword evidence="3" id="KW-1003">Cell membrane</keyword>
<dbReference type="Proteomes" id="UP000324629">
    <property type="component" value="Unassembled WGS sequence"/>
</dbReference>
<reference evidence="8 9" key="1">
    <citation type="journal article" date="2019" name="Gigascience">
        <title>Whole-genome sequence of the oriental lung fluke Paragonimus westermani.</title>
        <authorList>
            <person name="Oey H."/>
            <person name="Zakrzewski M."/>
            <person name="Narain K."/>
            <person name="Devi K.R."/>
            <person name="Agatsuma T."/>
            <person name="Nawaratna S."/>
            <person name="Gobert G.N."/>
            <person name="Jones M.K."/>
            <person name="Ragan M.A."/>
            <person name="McManus D.P."/>
            <person name="Krause L."/>
        </authorList>
    </citation>
    <scope>NUCLEOTIDE SEQUENCE [LARGE SCALE GENOMIC DNA]</scope>
    <source>
        <strain evidence="8 9">IND2009</strain>
    </source>
</reference>
<keyword evidence="7" id="KW-1133">Transmembrane helix</keyword>
<feature type="non-terminal residue" evidence="8">
    <location>
        <position position="113"/>
    </location>
</feature>
<dbReference type="GO" id="GO:0005886">
    <property type="term" value="C:plasma membrane"/>
    <property type="evidence" value="ECO:0007669"/>
    <property type="project" value="UniProtKB-SubCell"/>
</dbReference>
<evidence type="ECO:0000256" key="2">
    <source>
        <dbReference type="ARBA" id="ARBA00022448"/>
    </source>
</evidence>
<organism evidence="8 9">
    <name type="scientific">Paragonimus westermani</name>
    <dbReference type="NCBI Taxonomy" id="34504"/>
    <lineage>
        <taxon>Eukaryota</taxon>
        <taxon>Metazoa</taxon>
        <taxon>Spiralia</taxon>
        <taxon>Lophotrochozoa</taxon>
        <taxon>Platyhelminthes</taxon>
        <taxon>Trematoda</taxon>
        <taxon>Digenea</taxon>
        <taxon>Plagiorchiida</taxon>
        <taxon>Troglotremata</taxon>
        <taxon>Troglotrematidae</taxon>
        <taxon>Paragonimus</taxon>
    </lineage>
</organism>
<keyword evidence="6" id="KW-0739">Sodium transport</keyword>
<comment type="caution">
    <text evidence="8">The sequence shown here is derived from an EMBL/GenBank/DDBJ whole genome shotgun (WGS) entry which is preliminary data.</text>
</comment>
<keyword evidence="2" id="KW-0813">Transport</keyword>
<dbReference type="EMBL" id="QNGE01019316">
    <property type="protein sequence ID" value="KAA3669917.1"/>
    <property type="molecule type" value="Genomic_DNA"/>
</dbReference>
<dbReference type="GO" id="GO:0006814">
    <property type="term" value="P:sodium ion transport"/>
    <property type="evidence" value="ECO:0007669"/>
    <property type="project" value="UniProtKB-KW"/>
</dbReference>
<keyword evidence="7" id="KW-0812">Transmembrane</keyword>
<evidence type="ECO:0000256" key="6">
    <source>
        <dbReference type="ARBA" id="ARBA00023201"/>
    </source>
</evidence>
<feature type="transmembrane region" description="Helical" evidence="7">
    <location>
        <begin position="54"/>
        <end position="78"/>
    </location>
</feature>
<dbReference type="PANTHER" id="PTHR42985">
    <property type="entry name" value="SODIUM-COUPLED MONOCARBOXYLATE TRANSPORTER"/>
    <property type="match status" value="1"/>
</dbReference>
<evidence type="ECO:0000256" key="7">
    <source>
        <dbReference type="SAM" id="Phobius"/>
    </source>
</evidence>
<sequence length="113" mass="12822">MLLEDIFRPLLLFLRQPDISERKRSLLVVIYSIIVGLCTIGMSFVFMVMGPRVIQFFFSLFGAVGGPILAVFTLGMVIQCVNWQRSFQPVWCSGWSDPGGFHSWNGYTVRQLA</sequence>
<keyword evidence="4" id="KW-0915">Sodium</keyword>
<evidence type="ECO:0000313" key="9">
    <source>
        <dbReference type="Proteomes" id="UP000324629"/>
    </source>
</evidence>
<accession>A0A5J4N376</accession>
<keyword evidence="7" id="KW-0472">Membrane</keyword>